<feature type="domain" description="Methyl-accepting transducer" evidence="11">
    <location>
        <begin position="13"/>
        <end position="172"/>
    </location>
</feature>
<keyword evidence="10" id="KW-0175">Coiled coil</keyword>
<dbReference type="PANTHER" id="PTHR32089">
    <property type="entry name" value="METHYL-ACCEPTING CHEMOTAXIS PROTEIN MCPB"/>
    <property type="match status" value="1"/>
</dbReference>
<evidence type="ECO:0000256" key="7">
    <source>
        <dbReference type="ARBA" id="ARBA00023224"/>
    </source>
</evidence>
<dbReference type="Gene3D" id="1.10.287.950">
    <property type="entry name" value="Methyl-accepting chemotaxis protein"/>
    <property type="match status" value="1"/>
</dbReference>
<dbReference type="SUPFAM" id="SSF103190">
    <property type="entry name" value="Sensory domain-like"/>
    <property type="match status" value="1"/>
</dbReference>
<keyword evidence="5" id="KW-1133">Transmembrane helix</keyword>
<dbReference type="InterPro" id="IPR029151">
    <property type="entry name" value="Sensor-like_sf"/>
</dbReference>
<evidence type="ECO:0000313" key="12">
    <source>
        <dbReference type="EMBL" id="HGI74990.1"/>
    </source>
</evidence>
<evidence type="ECO:0000256" key="2">
    <source>
        <dbReference type="ARBA" id="ARBA00022475"/>
    </source>
</evidence>
<evidence type="ECO:0000256" key="10">
    <source>
        <dbReference type="SAM" id="Coils"/>
    </source>
</evidence>
<name>A0A7V4DH83_9BACT</name>
<keyword evidence="3" id="KW-0145">Chemotaxis</keyword>
<evidence type="ECO:0000256" key="5">
    <source>
        <dbReference type="ARBA" id="ARBA00022989"/>
    </source>
</evidence>
<reference evidence="12" key="1">
    <citation type="journal article" date="2020" name="mSystems">
        <title>Genome- and Community-Level Interaction Insights into Carbon Utilization and Element Cycling Functions of Hydrothermarchaeota in Hydrothermal Sediment.</title>
        <authorList>
            <person name="Zhou Z."/>
            <person name="Liu Y."/>
            <person name="Xu W."/>
            <person name="Pan J."/>
            <person name="Luo Z.H."/>
            <person name="Li M."/>
        </authorList>
    </citation>
    <scope>NUCLEOTIDE SEQUENCE [LARGE SCALE GENOMIC DNA]</scope>
    <source>
        <strain evidence="12">SpSt-716</strain>
    </source>
</reference>
<evidence type="ECO:0000256" key="4">
    <source>
        <dbReference type="ARBA" id="ARBA00022692"/>
    </source>
</evidence>
<dbReference type="SUPFAM" id="SSF58104">
    <property type="entry name" value="Methyl-accepting chemotaxis protein (MCP) signaling domain"/>
    <property type="match status" value="1"/>
</dbReference>
<evidence type="ECO:0000256" key="9">
    <source>
        <dbReference type="PROSITE-ProRule" id="PRU00284"/>
    </source>
</evidence>
<dbReference type="InterPro" id="IPR033479">
    <property type="entry name" value="dCache_1"/>
</dbReference>
<dbReference type="InterPro" id="IPR004089">
    <property type="entry name" value="MCPsignal_dom"/>
</dbReference>
<evidence type="ECO:0000256" key="8">
    <source>
        <dbReference type="ARBA" id="ARBA00029447"/>
    </source>
</evidence>
<evidence type="ECO:0000259" key="11">
    <source>
        <dbReference type="PROSITE" id="PS50111"/>
    </source>
</evidence>
<comment type="similarity">
    <text evidence="8">Belongs to the methyl-accepting chemotaxis (MCP) protein family.</text>
</comment>
<dbReference type="PRINTS" id="PR00260">
    <property type="entry name" value="CHEMTRNSDUCR"/>
</dbReference>
<organism evidence="12">
    <name type="scientific">Candidatus Caldatribacterium californiense</name>
    <dbReference type="NCBI Taxonomy" id="1454726"/>
    <lineage>
        <taxon>Bacteria</taxon>
        <taxon>Pseudomonadati</taxon>
        <taxon>Atribacterota</taxon>
        <taxon>Atribacteria</taxon>
        <taxon>Atribacterales</taxon>
        <taxon>Candidatus Caldatribacteriaceae</taxon>
        <taxon>Candidatus Caldatribacterium</taxon>
    </lineage>
</organism>
<dbReference type="SMART" id="SM00283">
    <property type="entry name" value="MA"/>
    <property type="match status" value="1"/>
</dbReference>
<keyword evidence="4" id="KW-0812">Transmembrane</keyword>
<gene>
    <name evidence="12" type="ORF">ENU96_04870</name>
</gene>
<protein>
    <recommendedName>
        <fullName evidence="11">Methyl-accepting transducer domain-containing protein</fullName>
    </recommendedName>
</protein>
<dbReference type="PROSITE" id="PS50111">
    <property type="entry name" value="CHEMOTAXIS_TRANSDUC_2"/>
    <property type="match status" value="1"/>
</dbReference>
<dbReference type="GO" id="GO:0005886">
    <property type="term" value="C:plasma membrane"/>
    <property type="evidence" value="ECO:0007669"/>
    <property type="project" value="UniProtKB-SubCell"/>
</dbReference>
<dbReference type="PANTHER" id="PTHR32089:SF112">
    <property type="entry name" value="LYSOZYME-LIKE PROTEIN-RELATED"/>
    <property type="match status" value="1"/>
</dbReference>
<evidence type="ECO:0000256" key="3">
    <source>
        <dbReference type="ARBA" id="ARBA00022500"/>
    </source>
</evidence>
<keyword evidence="2" id="KW-1003">Cell membrane</keyword>
<dbReference type="Pfam" id="PF02743">
    <property type="entry name" value="dCache_1"/>
    <property type="match status" value="1"/>
</dbReference>
<dbReference type="AlphaFoldDB" id="A0A7V4DH83"/>
<dbReference type="EMBL" id="DTEN01000198">
    <property type="protein sequence ID" value="HGI74990.1"/>
    <property type="molecule type" value="Genomic_DNA"/>
</dbReference>
<comment type="subcellular location">
    <subcellularLocation>
        <location evidence="1">Cell membrane</location>
        <topology evidence="1">Multi-pass membrane protein</topology>
    </subcellularLocation>
</comment>
<dbReference type="GO" id="GO:0004888">
    <property type="term" value="F:transmembrane signaling receptor activity"/>
    <property type="evidence" value="ECO:0007669"/>
    <property type="project" value="InterPro"/>
</dbReference>
<evidence type="ECO:0000256" key="6">
    <source>
        <dbReference type="ARBA" id="ARBA00023136"/>
    </source>
</evidence>
<keyword evidence="7 9" id="KW-0807">Transducer</keyword>
<accession>A0A7V4DH83</accession>
<evidence type="ECO:0000256" key="1">
    <source>
        <dbReference type="ARBA" id="ARBA00004651"/>
    </source>
</evidence>
<proteinExistence type="inferred from homology"/>
<dbReference type="Pfam" id="PF00015">
    <property type="entry name" value="MCPsignal"/>
    <property type="match status" value="1"/>
</dbReference>
<dbReference type="Gene3D" id="3.30.450.20">
    <property type="entry name" value="PAS domain"/>
    <property type="match status" value="1"/>
</dbReference>
<feature type="coiled-coil region" evidence="10">
    <location>
        <begin position="222"/>
        <end position="249"/>
    </location>
</feature>
<dbReference type="CDD" id="cd18773">
    <property type="entry name" value="PDC1_HK_sensor"/>
    <property type="match status" value="1"/>
</dbReference>
<dbReference type="InterPro" id="IPR004090">
    <property type="entry name" value="Chemotax_Me-accpt_rcpt"/>
</dbReference>
<dbReference type="GO" id="GO:0006935">
    <property type="term" value="P:chemotaxis"/>
    <property type="evidence" value="ECO:0007669"/>
    <property type="project" value="UniProtKB-KW"/>
</dbReference>
<dbReference type="GO" id="GO:0007165">
    <property type="term" value="P:signal transduction"/>
    <property type="evidence" value="ECO:0007669"/>
    <property type="project" value="UniProtKB-KW"/>
</dbReference>
<comment type="caution">
    <text evidence="12">The sequence shown here is derived from an EMBL/GenBank/DDBJ whole genome shotgun (WGS) entry which is preliminary data.</text>
</comment>
<sequence>MGFETELEVTTAQVASIVEEMGTVVGQVARLKEEYTRLGNEVSSLSAVIKTLVQTVEEWQEGWKGVKGLLRSLETVAEEVNAIAETTFAVLNTVDQTLGQVDKVLQNIIGIADRTRLVAINASIEAARAGVHGQAFGVVARAVQDLANQSTQVVKDASQVLGTFTRDIRQTLLQLTKRQKDASSLVRGVFSRVEHEFETQRERVLHIAEEARRAQESFASYFHQTRAHLDQWEETVQNLESASALLRKVNEAVSARFGDFSLRYNNFSGVFQHGQIQELLEALQELAASLEIRSMSPANHKQALERFLHRFPVVEAMYTTRTDGEFVVSIPPAGLANAKVRPWWQEAVAGKVYLSSPYVSAITRRLCVTIALPILSDTGQPVGVLGVDLSAREYP</sequence>
<keyword evidence="6" id="KW-0472">Membrane</keyword>